<gene>
    <name evidence="1" type="ORF">S01H4_59364</name>
</gene>
<reference evidence="1" key="1">
    <citation type="journal article" date="2014" name="Front. Microbiol.">
        <title>High frequency of phylogenetically diverse reductive dehalogenase-homologous genes in deep subseafloor sedimentary metagenomes.</title>
        <authorList>
            <person name="Kawai M."/>
            <person name="Futagami T."/>
            <person name="Toyoda A."/>
            <person name="Takaki Y."/>
            <person name="Nishi S."/>
            <person name="Hori S."/>
            <person name="Arai W."/>
            <person name="Tsubouchi T."/>
            <person name="Morono Y."/>
            <person name="Uchiyama I."/>
            <person name="Ito T."/>
            <person name="Fujiyama A."/>
            <person name="Inagaki F."/>
            <person name="Takami H."/>
        </authorList>
    </citation>
    <scope>NUCLEOTIDE SEQUENCE</scope>
    <source>
        <strain evidence="1">Expedition CK06-06</strain>
    </source>
</reference>
<dbReference type="EMBL" id="BART01034803">
    <property type="protein sequence ID" value="GAH07850.1"/>
    <property type="molecule type" value="Genomic_DNA"/>
</dbReference>
<sequence>MASFTAFRVAEDSRVLLPVIINLDGFTLTHVIEPIEILD</sequence>
<dbReference type="Gene3D" id="3.40.50.970">
    <property type="match status" value="1"/>
</dbReference>
<feature type="non-terminal residue" evidence="1">
    <location>
        <position position="39"/>
    </location>
</feature>
<protein>
    <submittedName>
        <fullName evidence="1">Uncharacterized protein</fullName>
    </submittedName>
</protein>
<dbReference type="AlphaFoldDB" id="X1DHR9"/>
<evidence type="ECO:0000313" key="1">
    <source>
        <dbReference type="EMBL" id="GAH07850.1"/>
    </source>
</evidence>
<comment type="caution">
    <text evidence="1">The sequence shown here is derived from an EMBL/GenBank/DDBJ whole genome shotgun (WGS) entry which is preliminary data.</text>
</comment>
<dbReference type="SUPFAM" id="SSF52518">
    <property type="entry name" value="Thiamin diphosphate-binding fold (THDP-binding)"/>
    <property type="match status" value="1"/>
</dbReference>
<proteinExistence type="predicted"/>
<name>X1DHR9_9ZZZZ</name>
<dbReference type="InterPro" id="IPR029061">
    <property type="entry name" value="THDP-binding"/>
</dbReference>
<organism evidence="1">
    <name type="scientific">marine sediment metagenome</name>
    <dbReference type="NCBI Taxonomy" id="412755"/>
    <lineage>
        <taxon>unclassified sequences</taxon>
        <taxon>metagenomes</taxon>
        <taxon>ecological metagenomes</taxon>
    </lineage>
</organism>
<accession>X1DHR9</accession>